<proteinExistence type="inferred from homology"/>
<dbReference type="SUPFAM" id="SSF51445">
    <property type="entry name" value="(Trans)glycosidases"/>
    <property type="match status" value="1"/>
</dbReference>
<dbReference type="EMBL" id="BAABDI010000015">
    <property type="protein sequence ID" value="GAA3977509.1"/>
    <property type="molecule type" value="Genomic_DNA"/>
</dbReference>
<evidence type="ECO:0000256" key="2">
    <source>
        <dbReference type="ARBA" id="ARBA00022801"/>
    </source>
</evidence>
<comment type="similarity">
    <text evidence="1">Belongs to the glycosyl hydrolase 20 family.</text>
</comment>
<dbReference type="Gene3D" id="3.20.20.80">
    <property type="entry name" value="Glycosidases"/>
    <property type="match status" value="1"/>
</dbReference>
<evidence type="ECO:0000256" key="3">
    <source>
        <dbReference type="ARBA" id="ARBA00023295"/>
    </source>
</evidence>
<protein>
    <recommendedName>
        <fullName evidence="8">Beta-N-acetylhexosaminidase</fullName>
    </recommendedName>
</protein>
<dbReference type="Gene3D" id="3.30.379.10">
    <property type="entry name" value="Chitobiase/beta-hexosaminidase domain 2-like"/>
    <property type="match status" value="1"/>
</dbReference>
<comment type="caution">
    <text evidence="6">The sequence shown here is derived from an EMBL/GenBank/DDBJ whole genome shotgun (WGS) entry which is preliminary data.</text>
</comment>
<dbReference type="InterPro" id="IPR017853">
    <property type="entry name" value="GH"/>
</dbReference>
<dbReference type="InterPro" id="IPR029018">
    <property type="entry name" value="Hex-like_dom2"/>
</dbReference>
<evidence type="ECO:0008006" key="8">
    <source>
        <dbReference type="Google" id="ProtNLM"/>
    </source>
</evidence>
<dbReference type="InterPro" id="IPR025705">
    <property type="entry name" value="Beta_hexosaminidase_sua/sub"/>
</dbReference>
<name>A0ABP7Q721_9BACT</name>
<dbReference type="Pfam" id="PF00728">
    <property type="entry name" value="Glyco_hydro_20"/>
    <property type="match status" value="1"/>
</dbReference>
<dbReference type="PRINTS" id="PR00738">
    <property type="entry name" value="GLHYDRLASE20"/>
</dbReference>
<evidence type="ECO:0000313" key="6">
    <source>
        <dbReference type="EMBL" id="GAA3977509.1"/>
    </source>
</evidence>
<dbReference type="Proteomes" id="UP001501556">
    <property type="component" value="Unassembled WGS sequence"/>
</dbReference>
<sequence length="650" mass="72404">MPLPAETRWGKGRLLLKTPLKLQLAADPSVRDAARRMLTRLQGPTEPAKGPVLQIRYGRVGRPEQLDEERYSLRVTPMGVSIDAPTSLGVLRALATLEQLPITEKKQRYLPEVDIQDRPRFAWRGLSLDAARHFLPVAVIKRTIDGMAAVKLNVLHWHLTDDQGFRIESKVFPRLHTVGSTDGLYYTQAEVREVLAYAAARGIRVVPEFDVPSHTTSWIVAYPRLASNDSTYAPYQLWRTTNVAIDPTRETTYTFLDSLFTEMTTLFPDPYFHIGGDENDGRNWRRTPRIVAYMRANNMVKADGKTVDKHQLQTYFNRRVLAMLQKRGKIMIGWDEILGPDLPKEAVIQSWRGKKGLNEAAKLGHPVLLSNGYYLDLNYSAATHYAADPLPPDTPLTPAEQALVLGGEAAMWTEFADSVIIDSRIWPRAAAVAERLWSPQAATQNVADMYRRLNLTSGQLETLGLRHRSAPALLLKQLAGSNNVAPLRILAEVLEPVKEYKRHFQGYKYTTATQYNRLVDAAPAESETARRFSGLVDSVLTVRPAAPVWLPASMRQLVALRALAVRWQANDVLMQPLFFSNPGLQEYAPLSAQLAAVGALLLERLTQLQTGQAPSLAWQKAARATLDAAQVPAGQAELAVVRAARKLAGL</sequence>
<evidence type="ECO:0000313" key="7">
    <source>
        <dbReference type="Proteomes" id="UP001501556"/>
    </source>
</evidence>
<dbReference type="PANTHER" id="PTHR22600:SF21">
    <property type="entry name" value="BETA-HEXOSAMINIDASE A"/>
    <property type="match status" value="1"/>
</dbReference>
<dbReference type="Pfam" id="PF02838">
    <property type="entry name" value="Glyco_hydro_20b"/>
    <property type="match status" value="1"/>
</dbReference>
<keyword evidence="7" id="KW-1185">Reference proteome</keyword>
<dbReference type="InterPro" id="IPR015883">
    <property type="entry name" value="Glyco_hydro_20_cat"/>
</dbReference>
<feature type="domain" description="Glycoside hydrolase family 20 catalytic" evidence="4">
    <location>
        <begin position="121"/>
        <end position="439"/>
    </location>
</feature>
<dbReference type="SUPFAM" id="SSF55545">
    <property type="entry name" value="beta-N-acetylhexosaminidase-like domain"/>
    <property type="match status" value="1"/>
</dbReference>
<evidence type="ECO:0000256" key="1">
    <source>
        <dbReference type="ARBA" id="ARBA00006285"/>
    </source>
</evidence>
<organism evidence="6 7">
    <name type="scientific">Hymenobacter antarcticus</name>
    <dbReference type="NCBI Taxonomy" id="486270"/>
    <lineage>
        <taxon>Bacteria</taxon>
        <taxon>Pseudomonadati</taxon>
        <taxon>Bacteroidota</taxon>
        <taxon>Cytophagia</taxon>
        <taxon>Cytophagales</taxon>
        <taxon>Hymenobacteraceae</taxon>
        <taxon>Hymenobacter</taxon>
    </lineage>
</organism>
<evidence type="ECO:0000259" key="5">
    <source>
        <dbReference type="Pfam" id="PF02838"/>
    </source>
</evidence>
<feature type="domain" description="Beta-hexosaminidase bacterial type N-terminal" evidence="5">
    <location>
        <begin position="2"/>
        <end position="117"/>
    </location>
</feature>
<accession>A0ABP7Q721</accession>
<reference evidence="7" key="1">
    <citation type="journal article" date="2019" name="Int. J. Syst. Evol. Microbiol.">
        <title>The Global Catalogue of Microorganisms (GCM) 10K type strain sequencing project: providing services to taxonomists for standard genome sequencing and annotation.</title>
        <authorList>
            <consortium name="The Broad Institute Genomics Platform"/>
            <consortium name="The Broad Institute Genome Sequencing Center for Infectious Disease"/>
            <person name="Wu L."/>
            <person name="Ma J."/>
        </authorList>
    </citation>
    <scope>NUCLEOTIDE SEQUENCE [LARGE SCALE GENOMIC DNA]</scope>
    <source>
        <strain evidence="7">JCM 17217</strain>
    </source>
</reference>
<gene>
    <name evidence="6" type="ORF">GCM10022407_23480</name>
</gene>
<dbReference type="InterPro" id="IPR015882">
    <property type="entry name" value="HEX_bac_N"/>
</dbReference>
<evidence type="ECO:0000259" key="4">
    <source>
        <dbReference type="Pfam" id="PF00728"/>
    </source>
</evidence>
<dbReference type="PANTHER" id="PTHR22600">
    <property type="entry name" value="BETA-HEXOSAMINIDASE"/>
    <property type="match status" value="1"/>
</dbReference>
<dbReference type="RefSeq" id="WP_345124515.1">
    <property type="nucleotide sequence ID" value="NZ_BAABDI010000015.1"/>
</dbReference>
<keyword evidence="3" id="KW-0326">Glycosidase</keyword>
<keyword evidence="2" id="KW-0378">Hydrolase</keyword>